<evidence type="ECO:0000256" key="9">
    <source>
        <dbReference type="RuleBase" id="RU000688"/>
    </source>
</evidence>
<organism evidence="13">
    <name type="scientific">Musca domestica</name>
    <name type="common">House fly</name>
    <dbReference type="NCBI Taxonomy" id="7370"/>
    <lineage>
        <taxon>Eukaryota</taxon>
        <taxon>Metazoa</taxon>
        <taxon>Ecdysozoa</taxon>
        <taxon>Arthropoda</taxon>
        <taxon>Hexapoda</taxon>
        <taxon>Insecta</taxon>
        <taxon>Pterygota</taxon>
        <taxon>Neoptera</taxon>
        <taxon>Endopterygota</taxon>
        <taxon>Diptera</taxon>
        <taxon>Brachycera</taxon>
        <taxon>Muscomorpha</taxon>
        <taxon>Muscoidea</taxon>
        <taxon>Muscidae</taxon>
        <taxon>Musca</taxon>
    </lineage>
</organism>
<dbReference type="GO" id="GO:0005886">
    <property type="term" value="C:plasma membrane"/>
    <property type="evidence" value="ECO:0007669"/>
    <property type="project" value="TreeGrafter"/>
</dbReference>
<evidence type="ECO:0000256" key="6">
    <source>
        <dbReference type="ARBA" id="ARBA00023136"/>
    </source>
</evidence>
<evidence type="ECO:0000256" key="10">
    <source>
        <dbReference type="SAM" id="MobiDB-lite"/>
    </source>
</evidence>
<dbReference type="EnsemblMetazoa" id="MDOA013990-RA">
    <property type="protein sequence ID" value="MDOA013990-PA"/>
    <property type="gene ID" value="MDOA013990"/>
</dbReference>
<dbReference type="PANTHER" id="PTHR24238">
    <property type="entry name" value="G-PROTEIN COUPLED RECEPTOR"/>
    <property type="match status" value="1"/>
</dbReference>
<feature type="transmembrane region" description="Helical" evidence="11">
    <location>
        <begin position="124"/>
        <end position="145"/>
    </location>
</feature>
<evidence type="ECO:0000256" key="5">
    <source>
        <dbReference type="ARBA" id="ARBA00023040"/>
    </source>
</evidence>
<evidence type="ECO:0000256" key="4">
    <source>
        <dbReference type="ARBA" id="ARBA00022989"/>
    </source>
</evidence>
<feature type="transmembrane region" description="Helical" evidence="11">
    <location>
        <begin position="437"/>
        <end position="461"/>
    </location>
</feature>
<feature type="transmembrane region" description="Helical" evidence="11">
    <location>
        <begin position="473"/>
        <end position="497"/>
    </location>
</feature>
<evidence type="ECO:0000256" key="3">
    <source>
        <dbReference type="ARBA" id="ARBA00022692"/>
    </source>
</evidence>
<dbReference type="PROSITE" id="PS00237">
    <property type="entry name" value="G_PROTEIN_RECEP_F1_1"/>
    <property type="match status" value="1"/>
</dbReference>
<evidence type="ECO:0000313" key="13">
    <source>
        <dbReference type="EnsemblMetazoa" id="MDOA013990-PA"/>
    </source>
</evidence>
<dbReference type="InterPro" id="IPR017452">
    <property type="entry name" value="GPCR_Rhodpsn_7TM"/>
</dbReference>
<evidence type="ECO:0000256" key="8">
    <source>
        <dbReference type="ARBA" id="ARBA00023224"/>
    </source>
</evidence>
<feature type="compositionally biased region" description="Polar residues" evidence="10">
    <location>
        <begin position="42"/>
        <end position="57"/>
    </location>
</feature>
<gene>
    <name evidence="13" type="primary">101889646</name>
</gene>
<dbReference type="CDD" id="cd00637">
    <property type="entry name" value="7tm_classA_rhodopsin-like"/>
    <property type="match status" value="1"/>
</dbReference>
<evidence type="ECO:0000256" key="1">
    <source>
        <dbReference type="ARBA" id="ARBA00004141"/>
    </source>
</evidence>
<keyword evidence="8 9" id="KW-0807">Transducer</keyword>
<evidence type="ECO:0000256" key="7">
    <source>
        <dbReference type="ARBA" id="ARBA00023170"/>
    </source>
</evidence>
<dbReference type="Gene3D" id="1.20.1070.10">
    <property type="entry name" value="Rhodopsin 7-helix transmembrane proteins"/>
    <property type="match status" value="1"/>
</dbReference>
<dbReference type="VEuPathDB" id="VectorBase:MDOMA2_019692"/>
<feature type="region of interest" description="Disordered" evidence="10">
    <location>
        <begin position="19"/>
        <end position="61"/>
    </location>
</feature>
<feature type="region of interest" description="Disordered" evidence="10">
    <location>
        <begin position="581"/>
        <end position="636"/>
    </location>
</feature>
<keyword evidence="5 9" id="KW-0297">G-protein coupled receptor</keyword>
<reference evidence="13" key="1">
    <citation type="submission" date="2020-05" db="UniProtKB">
        <authorList>
            <consortium name="EnsemblMetazoa"/>
        </authorList>
    </citation>
    <scope>IDENTIFICATION</scope>
    <source>
        <strain evidence="13">Aabys</strain>
    </source>
</reference>
<dbReference type="eggNOG" id="KOG4219">
    <property type="taxonomic scope" value="Eukaryota"/>
</dbReference>
<feature type="compositionally biased region" description="Acidic residues" evidence="10">
    <location>
        <begin position="621"/>
        <end position="633"/>
    </location>
</feature>
<feature type="compositionally biased region" description="Polar residues" evidence="10">
    <location>
        <begin position="581"/>
        <end position="608"/>
    </location>
</feature>
<evidence type="ECO:0000256" key="2">
    <source>
        <dbReference type="ARBA" id="ARBA00010663"/>
    </source>
</evidence>
<keyword evidence="6 11" id="KW-0472">Membrane</keyword>
<dbReference type="GO" id="GO:0008188">
    <property type="term" value="F:neuropeptide receptor activity"/>
    <property type="evidence" value="ECO:0007669"/>
    <property type="project" value="TreeGrafter"/>
</dbReference>
<dbReference type="AlphaFoldDB" id="A0A1I8ND85"/>
<keyword evidence="4 11" id="KW-1133">Transmembrane helix</keyword>
<dbReference type="VEuPathDB" id="VectorBase:MDOA013990"/>
<dbReference type="InterPro" id="IPR000276">
    <property type="entry name" value="GPCR_Rhodpsn"/>
</dbReference>
<dbReference type="SUPFAM" id="SSF81321">
    <property type="entry name" value="Family A G protein-coupled receptor-like"/>
    <property type="match status" value="1"/>
</dbReference>
<feature type="compositionally biased region" description="Polar residues" evidence="10">
    <location>
        <begin position="19"/>
        <end position="35"/>
    </location>
</feature>
<name>A0A1I8ND85_MUSDO</name>
<protein>
    <recommendedName>
        <fullName evidence="12">G-protein coupled receptors family 1 profile domain-containing protein</fullName>
    </recommendedName>
</protein>
<dbReference type="PROSITE" id="PS50262">
    <property type="entry name" value="G_PROTEIN_RECEP_F1_2"/>
    <property type="match status" value="1"/>
</dbReference>
<feature type="domain" description="G-protein coupled receptors family 1 profile" evidence="12">
    <location>
        <begin position="105"/>
        <end position="494"/>
    </location>
</feature>
<keyword evidence="3 9" id="KW-0812">Transmembrane</keyword>
<feature type="transmembrane region" description="Helical" evidence="11">
    <location>
        <begin position="203"/>
        <end position="229"/>
    </location>
</feature>
<dbReference type="OrthoDB" id="5957382at2759"/>
<sequence>MAFSGIYLTEIQKVLRNTTASDDNESHFPNSSGIFTQEGDAANNTSTNGGDSSAENSDQVDHNSNEYTQAQYPGILDSDLTSLTSGQKKFFIATVCILCTISIVGNVSTLVVNFRRKIRPFFRACLISLALSDLMNTVFLSTAYLSQFMVEYVQIWSLGSLMCSFVPFATTVAILASSMTLVGIAVDRYYAVMRGVIGFWQPSAIACIVGMVCIWLASIGIACPVFNIYDIMPVYILTEEHPTGDANRHLASPGVTNNAVTTTKTPWEEEASQENLSYTLVREQRLVDMCVSDQDNVTLYYAIVFVIIFIPCIGAFFWFNTIIARKLWKRRHSVTITKNMSKRSKLKLRRAKQLQQQQRMKLQISQQAAASANSGNSSQPQCQSCSCRLGHSSSTMPSSLTAAMGGTKTPGKAPEAAQPPTNISGTRNSREARHLRMFTIILLMMAVFVFLRLPAWIFLLMRMYGSYGKPRDWIIYFVFGVLNLASSVLNPLFYTFLTETIQYVLRLKAKTSALLCTDCSWLGGCWCCHSNGRATSDAECATVSDAEEPHFALSCCENFCGCSGFLRATWQCQQPQQLKRTHQPQQKSPSLQMANETSGNKQDNTQNDPEVIFSNDKDEGVDCSEELDEDDNGDFNGYNHRIYTIYPASLVSTSSQ</sequence>
<feature type="transmembrane region" description="Helical" evidence="11">
    <location>
        <begin position="90"/>
        <end position="112"/>
    </location>
</feature>
<feature type="region of interest" description="Disordered" evidence="10">
    <location>
        <begin position="396"/>
        <end position="427"/>
    </location>
</feature>
<comment type="similarity">
    <text evidence="2 9">Belongs to the G-protein coupled receptor 1 family.</text>
</comment>
<comment type="subcellular location">
    <subcellularLocation>
        <location evidence="1">Membrane</location>
        <topology evidence="1">Multi-pass membrane protein</topology>
    </subcellularLocation>
</comment>
<dbReference type="RefSeq" id="XP_005185299.2">
    <property type="nucleotide sequence ID" value="XM_005185242.4"/>
</dbReference>
<accession>A0A1I8ND85</accession>
<feature type="transmembrane region" description="Helical" evidence="11">
    <location>
        <begin position="299"/>
        <end position="323"/>
    </location>
</feature>
<evidence type="ECO:0000259" key="12">
    <source>
        <dbReference type="PROSITE" id="PS50262"/>
    </source>
</evidence>
<dbReference type="PANTHER" id="PTHR24238:SF58">
    <property type="entry name" value="FI22604P1"/>
    <property type="match status" value="1"/>
</dbReference>
<dbReference type="KEGG" id="mde:101889646"/>
<evidence type="ECO:0000256" key="11">
    <source>
        <dbReference type="SAM" id="Phobius"/>
    </source>
</evidence>
<feature type="transmembrane region" description="Helical" evidence="11">
    <location>
        <begin position="165"/>
        <end position="191"/>
    </location>
</feature>
<keyword evidence="7 9" id="KW-0675">Receptor</keyword>
<dbReference type="Pfam" id="PF00001">
    <property type="entry name" value="7tm_1"/>
    <property type="match status" value="2"/>
</dbReference>
<proteinExistence type="inferred from homology"/>
<dbReference type="PRINTS" id="PR00237">
    <property type="entry name" value="GPCRRHODOPSN"/>
</dbReference>